<comment type="subcellular location">
    <subcellularLocation>
        <location evidence="5">Cytoplasm</location>
    </subcellularLocation>
</comment>
<dbReference type="SUPFAM" id="SSF111337">
    <property type="entry name" value="QueA-like"/>
    <property type="match status" value="1"/>
</dbReference>
<evidence type="ECO:0000313" key="6">
    <source>
        <dbReference type="EMBL" id="WOJ88785.1"/>
    </source>
</evidence>
<evidence type="ECO:0000313" key="7">
    <source>
        <dbReference type="Proteomes" id="UP001626536"/>
    </source>
</evidence>
<keyword evidence="6" id="KW-0328">Glycosyltransferase</keyword>
<dbReference type="Pfam" id="PF02547">
    <property type="entry name" value="Queuosine_synth"/>
    <property type="match status" value="1"/>
</dbReference>
<dbReference type="RefSeq" id="WP_407338222.1">
    <property type="nucleotide sequence ID" value="NZ_CP136862.1"/>
</dbReference>
<keyword evidence="1 5" id="KW-0963">Cytoplasm</keyword>
<dbReference type="InterPro" id="IPR042118">
    <property type="entry name" value="QueA_dom1"/>
</dbReference>
<dbReference type="InterPro" id="IPR036100">
    <property type="entry name" value="QueA_sf"/>
</dbReference>
<evidence type="ECO:0000256" key="1">
    <source>
        <dbReference type="ARBA" id="ARBA00022490"/>
    </source>
</evidence>
<dbReference type="HAMAP" id="MF_00113">
    <property type="entry name" value="QueA"/>
    <property type="match status" value="1"/>
</dbReference>
<reference evidence="6 7" key="1">
    <citation type="submission" date="2023-10" db="EMBL/GenBank/DDBJ databases">
        <title>Novel methanotroph of the genus Methylocapsa from a subarctic wetland.</title>
        <authorList>
            <person name="Belova S.E."/>
            <person name="Oshkin I.Y."/>
            <person name="Miroshnikov K."/>
            <person name="Dedysh S.N."/>
        </authorList>
    </citation>
    <scope>NUCLEOTIDE SEQUENCE [LARGE SCALE GENOMIC DNA]</scope>
    <source>
        <strain evidence="6 7">RX1</strain>
    </source>
</reference>
<dbReference type="Gene3D" id="2.40.10.240">
    <property type="entry name" value="QueA-like"/>
    <property type="match status" value="1"/>
</dbReference>
<dbReference type="InterPro" id="IPR003699">
    <property type="entry name" value="QueA"/>
</dbReference>
<dbReference type="PANTHER" id="PTHR30307">
    <property type="entry name" value="S-ADENOSYLMETHIONINE:TRNA RIBOSYLTRANSFERASE-ISOMERASE"/>
    <property type="match status" value="1"/>
</dbReference>
<organism evidence="6 7">
    <name type="scientific">Methylocapsa polymorpha</name>
    <dbReference type="NCBI Taxonomy" id="3080828"/>
    <lineage>
        <taxon>Bacteria</taxon>
        <taxon>Pseudomonadati</taxon>
        <taxon>Pseudomonadota</taxon>
        <taxon>Alphaproteobacteria</taxon>
        <taxon>Hyphomicrobiales</taxon>
        <taxon>Beijerinckiaceae</taxon>
        <taxon>Methylocapsa</taxon>
    </lineage>
</organism>
<dbReference type="NCBIfam" id="NF001140">
    <property type="entry name" value="PRK00147.1"/>
    <property type="match status" value="1"/>
</dbReference>
<dbReference type="InterPro" id="IPR042119">
    <property type="entry name" value="QueA_dom2"/>
</dbReference>
<comment type="function">
    <text evidence="5">Transfers and isomerizes the ribose moiety from AdoMet to the 7-aminomethyl group of 7-deazaguanine (preQ1-tRNA) to give epoxyqueuosine (oQ-tRNA).</text>
</comment>
<keyword evidence="2 5" id="KW-0808">Transferase</keyword>
<name>A0ABZ0HR01_9HYPH</name>
<dbReference type="Gene3D" id="3.40.1780.10">
    <property type="entry name" value="QueA-like"/>
    <property type="match status" value="2"/>
</dbReference>
<evidence type="ECO:0000256" key="2">
    <source>
        <dbReference type="ARBA" id="ARBA00022679"/>
    </source>
</evidence>
<comment type="catalytic activity">
    <reaction evidence="5">
        <text>7-aminomethyl-7-carbaguanosine(34) in tRNA + S-adenosyl-L-methionine = epoxyqueuosine(34) in tRNA + adenine + L-methionine + 2 H(+)</text>
        <dbReference type="Rhea" id="RHEA:32155"/>
        <dbReference type="Rhea" id="RHEA-COMP:10342"/>
        <dbReference type="Rhea" id="RHEA-COMP:18582"/>
        <dbReference type="ChEBI" id="CHEBI:15378"/>
        <dbReference type="ChEBI" id="CHEBI:16708"/>
        <dbReference type="ChEBI" id="CHEBI:57844"/>
        <dbReference type="ChEBI" id="CHEBI:59789"/>
        <dbReference type="ChEBI" id="CHEBI:82833"/>
        <dbReference type="ChEBI" id="CHEBI:194443"/>
        <dbReference type="EC" id="2.4.99.17"/>
    </reaction>
</comment>
<gene>
    <name evidence="5 6" type="primary">queA</name>
    <name evidence="6" type="ORF">RZS28_13320</name>
</gene>
<proteinExistence type="inferred from homology"/>
<dbReference type="PANTHER" id="PTHR30307:SF0">
    <property type="entry name" value="S-ADENOSYLMETHIONINE:TRNA RIBOSYLTRANSFERASE-ISOMERASE"/>
    <property type="match status" value="1"/>
</dbReference>
<protein>
    <recommendedName>
        <fullName evidence="5">S-adenosylmethionine:tRNA ribosyltransferase-isomerase</fullName>
        <ecNumber evidence="5">2.4.99.17</ecNumber>
    </recommendedName>
    <alternativeName>
        <fullName evidence="5">Queuosine biosynthesis protein QueA</fullName>
    </alternativeName>
</protein>
<keyword evidence="4 5" id="KW-0671">Queuosine biosynthesis</keyword>
<evidence type="ECO:0000256" key="4">
    <source>
        <dbReference type="ARBA" id="ARBA00022785"/>
    </source>
</evidence>
<dbReference type="GO" id="GO:0051075">
    <property type="term" value="F:S-adenosylmethionine:tRNA ribosyltransferase-isomerase activity"/>
    <property type="evidence" value="ECO:0007669"/>
    <property type="project" value="UniProtKB-EC"/>
</dbReference>
<comment type="pathway">
    <text evidence="5">tRNA modification; tRNA-queuosine biosynthesis.</text>
</comment>
<dbReference type="EC" id="2.4.99.17" evidence="5"/>
<dbReference type="NCBIfam" id="TIGR00113">
    <property type="entry name" value="queA"/>
    <property type="match status" value="1"/>
</dbReference>
<evidence type="ECO:0000256" key="5">
    <source>
        <dbReference type="HAMAP-Rule" id="MF_00113"/>
    </source>
</evidence>
<dbReference type="Proteomes" id="UP001626536">
    <property type="component" value="Chromosome"/>
</dbReference>
<keyword evidence="7" id="KW-1185">Reference proteome</keyword>
<keyword evidence="3 5" id="KW-0949">S-adenosyl-L-methionine</keyword>
<comment type="similarity">
    <text evidence="5">Belongs to the QueA family.</text>
</comment>
<comment type="subunit">
    <text evidence="5">Monomer.</text>
</comment>
<sequence>MRVNLFDFDLPPDRIALRPAEPRDAARLLVVRPDLPAPFEDRMIRDLPDRFAPGDVLVVNDTRVIPARLEGFRARGYAGAWIEATLHKRESAAVWRAFARPAKRLKPGDIIRFRAADGSDDAEGLEAEVVEKGEEGEIALAFALAGAELDKAIERIGHMPLPPYISGKRPTDQRDARDYQTLFAQHPGAVAAPTASLHFTPALVAALAERGVSIQKVTLHVGAGTFLPVKAEDTADHKMHAEWGEVSAATADALNRARASGGRIIAAGTTSLRILESAAIADGTIDAFSGDTSIFITPGYAFKAVDALLTNFHLPRSTLFMLVAAFSGLDLMQAAYKHAIAAGYRFYSYGDACLLFPAAPREPS</sequence>
<dbReference type="EMBL" id="CP136862">
    <property type="protein sequence ID" value="WOJ88785.1"/>
    <property type="molecule type" value="Genomic_DNA"/>
</dbReference>
<accession>A0ABZ0HR01</accession>
<evidence type="ECO:0000256" key="3">
    <source>
        <dbReference type="ARBA" id="ARBA00022691"/>
    </source>
</evidence>